<feature type="domain" description="PORR" evidence="2">
    <location>
        <begin position="9"/>
        <end position="342"/>
    </location>
</feature>
<evidence type="ECO:0000313" key="4">
    <source>
        <dbReference type="Proteomes" id="UP001140206"/>
    </source>
</evidence>
<evidence type="ECO:0000256" key="1">
    <source>
        <dbReference type="SAM" id="MobiDB-lite"/>
    </source>
</evidence>
<keyword evidence="4" id="KW-1185">Reference proteome</keyword>
<organism evidence="3 4">
    <name type="scientific">Rhynchospora pubera</name>
    <dbReference type="NCBI Taxonomy" id="906938"/>
    <lineage>
        <taxon>Eukaryota</taxon>
        <taxon>Viridiplantae</taxon>
        <taxon>Streptophyta</taxon>
        <taxon>Embryophyta</taxon>
        <taxon>Tracheophyta</taxon>
        <taxon>Spermatophyta</taxon>
        <taxon>Magnoliopsida</taxon>
        <taxon>Liliopsida</taxon>
        <taxon>Poales</taxon>
        <taxon>Cyperaceae</taxon>
        <taxon>Cyperoideae</taxon>
        <taxon>Rhynchosporeae</taxon>
        <taxon>Rhynchospora</taxon>
    </lineage>
</organism>
<dbReference type="Pfam" id="PF11955">
    <property type="entry name" value="PORR"/>
    <property type="match status" value="1"/>
</dbReference>
<proteinExistence type="predicted"/>
<feature type="compositionally biased region" description="Acidic residues" evidence="1">
    <location>
        <begin position="389"/>
        <end position="406"/>
    </location>
</feature>
<dbReference type="GO" id="GO:0003723">
    <property type="term" value="F:RNA binding"/>
    <property type="evidence" value="ECO:0007669"/>
    <property type="project" value="InterPro"/>
</dbReference>
<evidence type="ECO:0000259" key="2">
    <source>
        <dbReference type="Pfam" id="PF11955"/>
    </source>
</evidence>
<evidence type="ECO:0000313" key="3">
    <source>
        <dbReference type="EMBL" id="KAJ4816425.1"/>
    </source>
</evidence>
<comment type="caution">
    <text evidence="3">The sequence shown here is derived from an EMBL/GenBank/DDBJ whole genome shotgun (WGS) entry which is preliminary data.</text>
</comment>
<accession>A0AAV8HEW5</accession>
<reference evidence="3" key="1">
    <citation type="submission" date="2022-08" db="EMBL/GenBank/DDBJ databases">
        <authorList>
            <person name="Marques A."/>
        </authorList>
    </citation>
    <scope>NUCLEOTIDE SEQUENCE</scope>
    <source>
        <strain evidence="3">RhyPub2mFocal</strain>
        <tissue evidence="3">Leaves</tissue>
    </source>
</reference>
<sequence>MKKVRLKWVKNRGLDHIIDRDTDTKACCLLLEYIGRHATQTSSPVPARTLSQFQKNLGLTIPVLRFLRRYPNLFLESPHPRYPSLQCFSLSDPGSLVLSRLSSAAASSDSHLRLARLLMLSQSRSLPLSALFPLRFDLGLPHDFSSTFPSLHPNLFSVWRREPGVAVLSLKDYPADLAISSLQRRHLESPSYRDLKKPPSSLGAPLAFPMRFPRGYGSMNKVKAWMDEFHQLPYISPYDDPTGIDPESDLMEKRVVGVLHELLSLTIHKKIKRNYIRKLREELVLPHKFTRIFTRYPGIFYYSLKCKTSTVVLREGYERGKLVEPHPLATLRDKVNYVMRTGVLYRDKGLTKLVLDVDTGHTPDDYDCGDHDNDDDDDDYVENYILDISDGEEEDEVEDGDDDEEA</sequence>
<dbReference type="AlphaFoldDB" id="A0AAV8HEW5"/>
<gene>
    <name evidence="3" type="ORF">LUZ62_028991</name>
</gene>
<keyword evidence="3" id="KW-0378">Hydrolase</keyword>
<dbReference type="Proteomes" id="UP001140206">
    <property type="component" value="Chromosome 1"/>
</dbReference>
<protein>
    <submittedName>
        <fullName evidence="3">Ubiquitin carboxyl-terminal hydrolase family protein</fullName>
    </submittedName>
</protein>
<feature type="region of interest" description="Disordered" evidence="1">
    <location>
        <begin position="386"/>
        <end position="406"/>
    </location>
</feature>
<dbReference type="GO" id="GO:0016787">
    <property type="term" value="F:hydrolase activity"/>
    <property type="evidence" value="ECO:0007669"/>
    <property type="project" value="UniProtKB-KW"/>
</dbReference>
<dbReference type="PANTHER" id="PTHR31476:SF10">
    <property type="entry name" value="OS04G0546100 PROTEIN"/>
    <property type="match status" value="1"/>
</dbReference>
<dbReference type="InterPro" id="IPR045040">
    <property type="entry name" value="PORR_fam"/>
</dbReference>
<dbReference type="PANTHER" id="PTHR31476">
    <property type="entry name" value="PROTEIN WHAT'S THIS FACTOR 1 HOMOLOG, CHLOROPLASTIC"/>
    <property type="match status" value="1"/>
</dbReference>
<dbReference type="EMBL" id="JAMFTS010000001">
    <property type="protein sequence ID" value="KAJ4816425.1"/>
    <property type="molecule type" value="Genomic_DNA"/>
</dbReference>
<name>A0AAV8HEW5_9POAL</name>
<dbReference type="InterPro" id="IPR021099">
    <property type="entry name" value="PORR_domain"/>
</dbReference>